<sequence length="70" mass="8173">MWVNGFNGFWEAFKAIDTGNKYVFDAAIMKIGQYAQPLMCAFTLRDIQPQQLLFSFYIERQNEALLPKSF</sequence>
<protein>
    <submittedName>
        <fullName evidence="1">Uncharacterized protein</fullName>
    </submittedName>
</protein>
<evidence type="ECO:0000313" key="1">
    <source>
        <dbReference type="EMBL" id="AZQ11527.1"/>
    </source>
</evidence>
<organism evidence="1 2">
    <name type="scientific">Shewanella khirikhana</name>
    <dbReference type="NCBI Taxonomy" id="1965282"/>
    <lineage>
        <taxon>Bacteria</taxon>
        <taxon>Pseudomonadati</taxon>
        <taxon>Pseudomonadota</taxon>
        <taxon>Gammaproteobacteria</taxon>
        <taxon>Alteromonadales</taxon>
        <taxon>Shewanellaceae</taxon>
        <taxon>Shewanella</taxon>
    </lineage>
</organism>
<reference evidence="2" key="1">
    <citation type="submission" date="2017-03" db="EMBL/GenBank/DDBJ databases">
        <title>Full genome sequence of a non-lethal Shewanella isolate that potentiates virulence of Vibio parahaemolyticus causing acute hepatopancreatic necrosis disease (AHPND) in shrimp.</title>
        <authorList>
            <person name="Prachumwat A."/>
            <person name="Sritunyalucksana K."/>
        </authorList>
    </citation>
    <scope>NUCLEOTIDE SEQUENCE [LARGE SCALE GENOMIC DNA]</scope>
    <source>
        <strain evidence="2">TH2012</strain>
    </source>
</reference>
<evidence type="ECO:0000313" key="2">
    <source>
        <dbReference type="Proteomes" id="UP000278437"/>
    </source>
</evidence>
<dbReference type="Proteomes" id="UP000278437">
    <property type="component" value="Chromosome"/>
</dbReference>
<keyword evidence="2" id="KW-1185">Reference proteome</keyword>
<accession>A0ABM7DPD1</accession>
<name>A0ABM7DPD1_9GAMM</name>
<proteinExistence type="predicted"/>
<dbReference type="EMBL" id="CP020373">
    <property type="protein sequence ID" value="AZQ11527.1"/>
    <property type="molecule type" value="Genomic_DNA"/>
</dbReference>
<gene>
    <name evidence="1" type="ORF">STH12_02449</name>
</gene>